<protein>
    <submittedName>
        <fullName evidence="1">Uncharacterized protein</fullName>
    </submittedName>
</protein>
<keyword evidence="2" id="KW-1185">Reference proteome</keyword>
<dbReference type="EMBL" id="MU006116">
    <property type="protein sequence ID" value="KAF2834621.1"/>
    <property type="molecule type" value="Genomic_DNA"/>
</dbReference>
<proteinExistence type="predicted"/>
<name>A0A9P4S372_9PEZI</name>
<gene>
    <name evidence="1" type="ORF">M501DRAFT_1000070</name>
</gene>
<evidence type="ECO:0000313" key="2">
    <source>
        <dbReference type="Proteomes" id="UP000799429"/>
    </source>
</evidence>
<organism evidence="1 2">
    <name type="scientific">Patellaria atrata CBS 101060</name>
    <dbReference type="NCBI Taxonomy" id="1346257"/>
    <lineage>
        <taxon>Eukaryota</taxon>
        <taxon>Fungi</taxon>
        <taxon>Dikarya</taxon>
        <taxon>Ascomycota</taxon>
        <taxon>Pezizomycotina</taxon>
        <taxon>Dothideomycetes</taxon>
        <taxon>Dothideomycetes incertae sedis</taxon>
        <taxon>Patellariales</taxon>
        <taxon>Patellariaceae</taxon>
        <taxon>Patellaria</taxon>
    </lineage>
</organism>
<evidence type="ECO:0000313" key="1">
    <source>
        <dbReference type="EMBL" id="KAF2834621.1"/>
    </source>
</evidence>
<comment type="caution">
    <text evidence="1">The sequence shown here is derived from an EMBL/GenBank/DDBJ whole genome shotgun (WGS) entry which is preliminary data.</text>
</comment>
<dbReference type="AlphaFoldDB" id="A0A9P4S372"/>
<dbReference type="Proteomes" id="UP000799429">
    <property type="component" value="Unassembled WGS sequence"/>
</dbReference>
<sequence length="381" mass="42091">MYTIPRRPLPETAQRGMRPVYQPYRTSFGSQAHTSHTQLLKRATLEHGASYGPDQAPATPQLYHSNSDIAIGGNLYGREVTRTGSFPIIPPYPCTKEELDQAEKLRLSRRFSDMSVCGPSVPSVLHPSYSEPSIKRHDTRVPIPPPQSSDNFISPLPRVVSYDASRQANTSSEYAKRQMSMESFTTVRSATTSTSEVQHPDSAQLLQRGTLISNATMGIGYLAPSPVEVAPGPAQHVQPSPPKVTPIPVTNAIMNERVHRRDQQRTAVFSPISVDGAPRPVSRIVLQPPRVPVISGFVDISASVGLASGTNIRPSPGSATAAVRRGGFRKSNAEFHQFLNRNQIGDPGGMHKDERDFSRKKNWTVRDYALDFIDKWIFCRR</sequence>
<accession>A0A9P4S372</accession>
<reference evidence="1" key="1">
    <citation type="journal article" date="2020" name="Stud. Mycol.">
        <title>101 Dothideomycetes genomes: a test case for predicting lifestyles and emergence of pathogens.</title>
        <authorList>
            <person name="Haridas S."/>
            <person name="Albert R."/>
            <person name="Binder M."/>
            <person name="Bloem J."/>
            <person name="Labutti K."/>
            <person name="Salamov A."/>
            <person name="Andreopoulos B."/>
            <person name="Baker S."/>
            <person name="Barry K."/>
            <person name="Bills G."/>
            <person name="Bluhm B."/>
            <person name="Cannon C."/>
            <person name="Castanera R."/>
            <person name="Culley D."/>
            <person name="Daum C."/>
            <person name="Ezra D."/>
            <person name="Gonzalez J."/>
            <person name="Henrissat B."/>
            <person name="Kuo A."/>
            <person name="Liang C."/>
            <person name="Lipzen A."/>
            <person name="Lutzoni F."/>
            <person name="Magnuson J."/>
            <person name="Mondo S."/>
            <person name="Nolan M."/>
            <person name="Ohm R."/>
            <person name="Pangilinan J."/>
            <person name="Park H.-J."/>
            <person name="Ramirez L."/>
            <person name="Alfaro M."/>
            <person name="Sun H."/>
            <person name="Tritt A."/>
            <person name="Yoshinaga Y."/>
            <person name="Zwiers L.-H."/>
            <person name="Turgeon B."/>
            <person name="Goodwin S."/>
            <person name="Spatafora J."/>
            <person name="Crous P."/>
            <person name="Grigoriev I."/>
        </authorList>
    </citation>
    <scope>NUCLEOTIDE SEQUENCE</scope>
    <source>
        <strain evidence="1">CBS 101060</strain>
    </source>
</reference>